<evidence type="ECO:0000313" key="2">
    <source>
        <dbReference type="Proteomes" id="UP000008461"/>
    </source>
</evidence>
<reference evidence="1 2" key="1">
    <citation type="journal article" date="2011" name="Stand. Genomic Sci.">
        <title>Complete genome sequence of Haliscomenobacter hydrossis type strain (O).</title>
        <authorList>
            <consortium name="US DOE Joint Genome Institute (JGI-PGF)"/>
            <person name="Daligault H."/>
            <person name="Lapidus A."/>
            <person name="Zeytun A."/>
            <person name="Nolan M."/>
            <person name="Lucas S."/>
            <person name="Del Rio T.G."/>
            <person name="Tice H."/>
            <person name="Cheng J.F."/>
            <person name="Tapia R."/>
            <person name="Han C."/>
            <person name="Goodwin L."/>
            <person name="Pitluck S."/>
            <person name="Liolios K."/>
            <person name="Pagani I."/>
            <person name="Ivanova N."/>
            <person name="Huntemann M."/>
            <person name="Mavromatis K."/>
            <person name="Mikhailova N."/>
            <person name="Pati A."/>
            <person name="Chen A."/>
            <person name="Palaniappan K."/>
            <person name="Land M."/>
            <person name="Hauser L."/>
            <person name="Brambilla E.M."/>
            <person name="Rohde M."/>
            <person name="Verbarg S."/>
            <person name="Goker M."/>
            <person name="Bristow J."/>
            <person name="Eisen J.A."/>
            <person name="Markowitz V."/>
            <person name="Hugenholtz P."/>
            <person name="Kyrpides N.C."/>
            <person name="Klenk H.P."/>
            <person name="Woyke T."/>
        </authorList>
    </citation>
    <scope>NUCLEOTIDE SEQUENCE [LARGE SCALE GENOMIC DNA]</scope>
    <source>
        <strain evidence="2">ATCC 27775 / DSM 1100 / LMG 10767 / O</strain>
        <plasmid evidence="2">Plasmid pHALHY03</plasmid>
    </source>
</reference>
<dbReference type="HOGENOM" id="CLU_038678_0_0_10"/>
<accession>F4L8F6</accession>
<dbReference type="EMBL" id="CP002694">
    <property type="protein sequence ID" value="AEE54664.1"/>
    <property type="molecule type" value="Genomic_DNA"/>
</dbReference>
<dbReference type="RefSeq" id="WP_013769180.1">
    <property type="nucleotide sequence ID" value="NC_015513.1"/>
</dbReference>
<keyword evidence="2" id="KW-1185">Reference proteome</keyword>
<sequence>MGKYITQILLVFLVCFGWPDAVTAQLETPVVIPAQGFTFFSAKDSSVYIRFLGLMQFWARSINANPGTMYKNQPVTHYADFTIRRLVAVSLFQLHPRLLFVTGLGSTANASSSAFQTNLNLGFADAYGEYKFSNKFYLGAGLHQWTGFSRLNLEAIGTMVNLDIPKFQFPFINQLDRNNRMLGVYIKGELGRFDYRLSLNDPFTPTFSTAAANTGNGSPAGGMLNAPAGNAQIKVAYFNPSAKSKLLQGYYKWQFLDKELHKIPYETGNYLGLKRVFNLGAGFAFRKKGMLIPTSIEALNPAMPASETNPVLLKSADSKDIFCFAADAFLAYRFSSKLDGINIYTGYFYTNLGDNFYTVSGTNQTVSATPNLTSINGPGAAIPAAGTGNTFYFLTGYLLPKGFINQATRWGLFGTYQHSTFEALQDPVHLYELGVNWLITGNGLKLTAQYRNRPIFQGVSAFGDNSSTAQETSRKGELALQMQLNF</sequence>
<protein>
    <recommendedName>
        <fullName evidence="3">Phosphate-selective porin O and P</fullName>
    </recommendedName>
</protein>
<gene>
    <name evidence="1" type="ordered locus">Halhy_6855</name>
</gene>
<name>F4L8F6_HALH1</name>
<dbReference type="eggNOG" id="ENOG502Z8PC">
    <property type="taxonomic scope" value="Bacteria"/>
</dbReference>
<proteinExistence type="predicted"/>
<keyword evidence="1" id="KW-0614">Plasmid</keyword>
<evidence type="ECO:0008006" key="3">
    <source>
        <dbReference type="Google" id="ProtNLM"/>
    </source>
</evidence>
<evidence type="ECO:0000313" key="1">
    <source>
        <dbReference type="EMBL" id="AEE54664.1"/>
    </source>
</evidence>
<dbReference type="Proteomes" id="UP000008461">
    <property type="component" value="Plasmid pHALHY03"/>
</dbReference>
<dbReference type="OrthoDB" id="9771991at2"/>
<reference key="2">
    <citation type="submission" date="2011-04" db="EMBL/GenBank/DDBJ databases">
        <title>Complete sequence of plasmid 3 of Haliscomenobacter hydrossis DSM 1100.</title>
        <authorList>
            <consortium name="US DOE Joint Genome Institute (JGI-PGF)"/>
            <person name="Lucas S."/>
            <person name="Han J."/>
            <person name="Lapidus A."/>
            <person name="Bruce D."/>
            <person name="Goodwin L."/>
            <person name="Pitluck S."/>
            <person name="Peters L."/>
            <person name="Kyrpides N."/>
            <person name="Mavromatis K."/>
            <person name="Ivanova N."/>
            <person name="Ovchinnikova G."/>
            <person name="Pagani I."/>
            <person name="Daligault H."/>
            <person name="Detter J.C."/>
            <person name="Han C."/>
            <person name="Land M."/>
            <person name="Hauser L."/>
            <person name="Markowitz V."/>
            <person name="Cheng J.-F."/>
            <person name="Hugenholtz P."/>
            <person name="Woyke T."/>
            <person name="Wu D."/>
            <person name="Verbarg S."/>
            <person name="Frueling A."/>
            <person name="Brambilla E."/>
            <person name="Klenk H.-P."/>
            <person name="Eisen J.A."/>
        </authorList>
    </citation>
    <scope>NUCLEOTIDE SEQUENCE</scope>
    <source>
        <strain>DSM 1100</strain>
    </source>
</reference>
<dbReference type="AlphaFoldDB" id="F4L8F6"/>
<geneLocation type="plasmid" evidence="1 2">
    <name>pHALHY03</name>
</geneLocation>
<dbReference type="KEGG" id="hhy:Halhy_6855"/>
<organism evidence="1 2">
    <name type="scientific">Haliscomenobacter hydrossis (strain ATCC 27775 / DSM 1100 / LMG 10767 / O)</name>
    <dbReference type="NCBI Taxonomy" id="760192"/>
    <lineage>
        <taxon>Bacteria</taxon>
        <taxon>Pseudomonadati</taxon>
        <taxon>Bacteroidota</taxon>
        <taxon>Saprospiria</taxon>
        <taxon>Saprospirales</taxon>
        <taxon>Haliscomenobacteraceae</taxon>
        <taxon>Haliscomenobacter</taxon>
    </lineage>
</organism>